<dbReference type="EMBL" id="VFOK01000001">
    <property type="protein sequence ID" value="TQL31919.1"/>
    <property type="molecule type" value="Genomic_DNA"/>
</dbReference>
<evidence type="ECO:0000313" key="5">
    <source>
        <dbReference type="Proteomes" id="UP000318336"/>
    </source>
</evidence>
<proteinExistence type="predicted"/>
<dbReference type="Gene3D" id="3.40.50.1820">
    <property type="entry name" value="alpha/beta hydrolase"/>
    <property type="match status" value="2"/>
</dbReference>
<dbReference type="InterPro" id="IPR029058">
    <property type="entry name" value="AB_hydrolase_fold"/>
</dbReference>
<dbReference type="InterPro" id="IPR000073">
    <property type="entry name" value="AB_hydrolase_1"/>
</dbReference>
<feature type="region of interest" description="Disordered" evidence="2">
    <location>
        <begin position="207"/>
        <end position="268"/>
    </location>
</feature>
<evidence type="ECO:0000256" key="1">
    <source>
        <dbReference type="ARBA" id="ARBA00022801"/>
    </source>
</evidence>
<evidence type="ECO:0000313" key="4">
    <source>
        <dbReference type="EMBL" id="TQL31919.1"/>
    </source>
</evidence>
<keyword evidence="5" id="KW-1185">Reference proteome</keyword>
<keyword evidence="1" id="KW-0378">Hydrolase</keyword>
<accession>A0A542X7X6</accession>
<dbReference type="Pfam" id="PF00561">
    <property type="entry name" value="Abhydrolase_1"/>
    <property type="match status" value="1"/>
</dbReference>
<sequence length="327" mass="35391">MDTYTRDGLTFDVTDAGPADGELVVLLHGFPQDRTAWQDVTPALNAAGLRTIAPDQRGYSPGASPKARSAYAMRELVADVLALADAAGAERFHVVGHDWGGAVAWTLGERVPQRVASLTVLSTPHPRALNWAMLRSDQAKRSWYMAMFQLPTLPERRLHAMLGGFYRRSGLTDEQAARYEARFPTPASLTAPMNWYRAMPTTVLAKAKKLATRSRSSSAGPSRSSSASPSRSSSASPSRSSSASPSRSSSARDERVSRPTSPSTVTVPTTYVWGSKDFALGRAAAERTAELVSGDYRFVEVKAGHWLPEANADLVAEEITRRVRSAP</sequence>
<gene>
    <name evidence="4" type="ORF">FB554_0034</name>
</gene>
<dbReference type="PRINTS" id="PR00412">
    <property type="entry name" value="EPOXHYDRLASE"/>
</dbReference>
<dbReference type="OrthoDB" id="2987348at2"/>
<dbReference type="AlphaFoldDB" id="A0A542X7X6"/>
<dbReference type="RefSeq" id="WP_142004093.1">
    <property type="nucleotide sequence ID" value="NZ_CAJTBP010000001.1"/>
</dbReference>
<dbReference type="GO" id="GO:0016787">
    <property type="term" value="F:hydrolase activity"/>
    <property type="evidence" value="ECO:0007669"/>
    <property type="project" value="UniProtKB-KW"/>
</dbReference>
<dbReference type="Proteomes" id="UP000318336">
    <property type="component" value="Unassembled WGS sequence"/>
</dbReference>
<protein>
    <submittedName>
        <fullName evidence="4">Pimeloyl-ACP methyl ester carboxylesterase</fullName>
    </submittedName>
</protein>
<feature type="compositionally biased region" description="Low complexity" evidence="2">
    <location>
        <begin position="213"/>
        <end position="249"/>
    </location>
</feature>
<comment type="caution">
    <text evidence="4">The sequence shown here is derived from an EMBL/GenBank/DDBJ whole genome shotgun (WGS) entry which is preliminary data.</text>
</comment>
<dbReference type="InterPro" id="IPR000639">
    <property type="entry name" value="Epox_hydrolase-like"/>
</dbReference>
<feature type="domain" description="AB hydrolase-1" evidence="3">
    <location>
        <begin position="23"/>
        <end position="308"/>
    </location>
</feature>
<reference evidence="4 5" key="1">
    <citation type="submission" date="2019-06" db="EMBL/GenBank/DDBJ databases">
        <title>Sequencing the genomes of 1000 actinobacteria strains.</title>
        <authorList>
            <person name="Klenk H.-P."/>
        </authorList>
    </citation>
    <scope>NUCLEOTIDE SEQUENCE [LARGE SCALE GENOMIC DNA]</scope>
    <source>
        <strain evidence="4 5">DSM 24617</strain>
    </source>
</reference>
<dbReference type="SUPFAM" id="SSF53474">
    <property type="entry name" value="alpha/beta-Hydrolases"/>
    <property type="match status" value="1"/>
</dbReference>
<evidence type="ECO:0000256" key="2">
    <source>
        <dbReference type="SAM" id="MobiDB-lite"/>
    </source>
</evidence>
<name>A0A542X7X6_9MICO</name>
<organism evidence="4 5">
    <name type="scientific">Barrientosiimonas humi</name>
    <dbReference type="NCBI Taxonomy" id="999931"/>
    <lineage>
        <taxon>Bacteria</taxon>
        <taxon>Bacillati</taxon>
        <taxon>Actinomycetota</taxon>
        <taxon>Actinomycetes</taxon>
        <taxon>Micrococcales</taxon>
        <taxon>Dermacoccaceae</taxon>
        <taxon>Barrientosiimonas</taxon>
    </lineage>
</organism>
<feature type="compositionally biased region" description="Low complexity" evidence="2">
    <location>
        <begin position="258"/>
        <end position="268"/>
    </location>
</feature>
<dbReference type="PANTHER" id="PTHR43329">
    <property type="entry name" value="EPOXIDE HYDROLASE"/>
    <property type="match status" value="1"/>
</dbReference>
<evidence type="ECO:0000259" key="3">
    <source>
        <dbReference type="Pfam" id="PF00561"/>
    </source>
</evidence>